<reference evidence="3 4" key="1">
    <citation type="journal article" date="2019" name="Int. J. Syst. Evol. Microbiol.">
        <title>The Global Catalogue of Microorganisms (GCM) 10K type strain sequencing project: providing services to taxonomists for standard genome sequencing and annotation.</title>
        <authorList>
            <consortium name="The Broad Institute Genomics Platform"/>
            <consortium name="The Broad Institute Genome Sequencing Center for Infectious Disease"/>
            <person name="Wu L."/>
            <person name="Ma J."/>
        </authorList>
    </citation>
    <scope>NUCLEOTIDE SEQUENCE [LARGE SCALE GENOMIC DNA]</scope>
    <source>
        <strain evidence="3 4">CGMCC 1.15824</strain>
    </source>
</reference>
<proteinExistence type="predicted"/>
<keyword evidence="1" id="KW-0472">Membrane</keyword>
<dbReference type="InterPro" id="IPR058528">
    <property type="entry name" value="DUF8215"/>
</dbReference>
<feature type="transmembrane region" description="Helical" evidence="1">
    <location>
        <begin position="116"/>
        <end position="136"/>
    </location>
</feature>
<keyword evidence="4" id="KW-1185">Reference proteome</keyword>
<protein>
    <recommendedName>
        <fullName evidence="2">DUF8215 domain-containing protein</fullName>
    </recommendedName>
</protein>
<comment type="caution">
    <text evidence="3">The sequence shown here is derived from an EMBL/GenBank/DDBJ whole genome shotgun (WGS) entry which is preliminary data.</text>
</comment>
<keyword evidence="1" id="KW-1133">Transmembrane helix</keyword>
<dbReference type="AlphaFoldDB" id="A0ABD5QBT3"/>
<dbReference type="Pfam" id="PF26650">
    <property type="entry name" value="DUF8215"/>
    <property type="match status" value="1"/>
</dbReference>
<dbReference type="RefSeq" id="WP_114578226.1">
    <property type="nucleotide sequence ID" value="NZ_JAIVEF010000007.1"/>
</dbReference>
<feature type="transmembrane region" description="Helical" evidence="1">
    <location>
        <begin position="142"/>
        <end position="165"/>
    </location>
</feature>
<feature type="transmembrane region" description="Helical" evidence="1">
    <location>
        <begin position="41"/>
        <end position="63"/>
    </location>
</feature>
<evidence type="ECO:0000313" key="4">
    <source>
        <dbReference type="Proteomes" id="UP001595925"/>
    </source>
</evidence>
<organism evidence="3 4">
    <name type="scientific">Saliphagus infecundisoli</name>
    <dbReference type="NCBI Taxonomy" id="1849069"/>
    <lineage>
        <taxon>Archaea</taxon>
        <taxon>Methanobacteriati</taxon>
        <taxon>Methanobacteriota</taxon>
        <taxon>Stenosarchaea group</taxon>
        <taxon>Halobacteria</taxon>
        <taxon>Halobacteriales</taxon>
        <taxon>Natrialbaceae</taxon>
        <taxon>Saliphagus</taxon>
    </lineage>
</organism>
<evidence type="ECO:0000256" key="1">
    <source>
        <dbReference type="SAM" id="Phobius"/>
    </source>
</evidence>
<keyword evidence="1" id="KW-0812">Transmembrane</keyword>
<feature type="domain" description="DUF8215" evidence="2">
    <location>
        <begin position="32"/>
        <end position="163"/>
    </location>
</feature>
<dbReference type="EMBL" id="JBHSJG010000018">
    <property type="protein sequence ID" value="MFC4987132.1"/>
    <property type="molecule type" value="Genomic_DNA"/>
</dbReference>
<dbReference type="Proteomes" id="UP001595925">
    <property type="component" value="Unassembled WGS sequence"/>
</dbReference>
<evidence type="ECO:0000313" key="3">
    <source>
        <dbReference type="EMBL" id="MFC4987132.1"/>
    </source>
</evidence>
<evidence type="ECO:0000259" key="2">
    <source>
        <dbReference type="Pfam" id="PF26650"/>
    </source>
</evidence>
<name>A0ABD5QBT3_9EURY</name>
<gene>
    <name evidence="3" type="ORF">ACFPFO_05005</name>
</gene>
<accession>A0ABD5QBT3</accession>
<sequence length="170" mass="17637">MESPPGREAEAARSPERRTWYGYGRLARVEKRGTSRYLHDLTYAFADVSVFSLPGVLLVFLAAGTAAFGVRTATLVAWLSMTATVAAIRGGWVTPLATTVPGWVSITPALVALRIAYYNAALAVTVAGSLALAGAVGSPPAAIAFAAVLAALATLAFPALAEAAYRRLAD</sequence>